<sequence length="177" mass="18541">MPQMFNPVPFPGTLDEKRSGASSVEPAVSSSSSVASSLPAVDDRPRASEGKSDGGSAVGHGNELTPNGGAPSQSVGFDSPATTIASSRGDSALTSLNNSPAKAITSHDKLPHIEDGLSSQSESEVEAKSATRAPDAENPTAALIKKQMHEIEKEINRRMNNQNVKKIDQHEIEQLLS</sequence>
<reference evidence="3" key="1">
    <citation type="submission" date="2022-11" db="UniProtKB">
        <authorList>
            <consortium name="WormBaseParasite"/>
        </authorList>
    </citation>
    <scope>IDENTIFICATION</scope>
</reference>
<evidence type="ECO:0000313" key="2">
    <source>
        <dbReference type="Proteomes" id="UP000887566"/>
    </source>
</evidence>
<protein>
    <submittedName>
        <fullName evidence="3">Uncharacterized protein</fullName>
    </submittedName>
</protein>
<feature type="compositionally biased region" description="Polar residues" evidence="1">
    <location>
        <begin position="70"/>
        <end position="100"/>
    </location>
</feature>
<evidence type="ECO:0000313" key="3">
    <source>
        <dbReference type="WBParaSite" id="PSAMB.scaffold15483size1566.g36540.t1"/>
    </source>
</evidence>
<dbReference type="AlphaFoldDB" id="A0A914V5S0"/>
<keyword evidence="2" id="KW-1185">Reference proteome</keyword>
<accession>A0A914V5S0</accession>
<proteinExistence type="predicted"/>
<evidence type="ECO:0000256" key="1">
    <source>
        <dbReference type="SAM" id="MobiDB-lite"/>
    </source>
</evidence>
<organism evidence="2 3">
    <name type="scientific">Plectus sambesii</name>
    <dbReference type="NCBI Taxonomy" id="2011161"/>
    <lineage>
        <taxon>Eukaryota</taxon>
        <taxon>Metazoa</taxon>
        <taxon>Ecdysozoa</taxon>
        <taxon>Nematoda</taxon>
        <taxon>Chromadorea</taxon>
        <taxon>Plectida</taxon>
        <taxon>Plectina</taxon>
        <taxon>Plectoidea</taxon>
        <taxon>Plectidae</taxon>
        <taxon>Plectus</taxon>
    </lineage>
</organism>
<name>A0A914V5S0_9BILA</name>
<dbReference type="WBParaSite" id="PSAMB.scaffold15483size1566.g36540.t1">
    <property type="protein sequence ID" value="PSAMB.scaffold15483size1566.g36540.t1"/>
    <property type="gene ID" value="PSAMB.scaffold15483size1566.g36540"/>
</dbReference>
<feature type="compositionally biased region" description="Low complexity" evidence="1">
    <location>
        <begin position="20"/>
        <end position="40"/>
    </location>
</feature>
<dbReference type="Proteomes" id="UP000887566">
    <property type="component" value="Unplaced"/>
</dbReference>
<feature type="compositionally biased region" description="Basic and acidic residues" evidence="1">
    <location>
        <begin position="105"/>
        <end position="115"/>
    </location>
</feature>
<feature type="compositionally biased region" description="Basic and acidic residues" evidence="1">
    <location>
        <begin position="41"/>
        <end position="52"/>
    </location>
</feature>
<feature type="region of interest" description="Disordered" evidence="1">
    <location>
        <begin position="1"/>
        <end position="140"/>
    </location>
</feature>